<dbReference type="RefSeq" id="WP_141449599.1">
    <property type="nucleotide sequence ID" value="NZ_CP041217.1"/>
</dbReference>
<dbReference type="Gene3D" id="3.30.460.10">
    <property type="entry name" value="Beta Polymerase, domain 2"/>
    <property type="match status" value="1"/>
</dbReference>
<evidence type="ECO:0008006" key="3">
    <source>
        <dbReference type="Google" id="ProtNLM"/>
    </source>
</evidence>
<dbReference type="SUPFAM" id="SSF81301">
    <property type="entry name" value="Nucleotidyltransferase"/>
    <property type="match status" value="1"/>
</dbReference>
<dbReference type="OrthoDB" id="9791330at2"/>
<organism evidence="1 2">
    <name type="scientific">Saccharibacillus brassicae</name>
    <dbReference type="NCBI Taxonomy" id="2583377"/>
    <lineage>
        <taxon>Bacteria</taxon>
        <taxon>Bacillati</taxon>
        <taxon>Bacillota</taxon>
        <taxon>Bacilli</taxon>
        <taxon>Bacillales</taxon>
        <taxon>Paenibacillaceae</taxon>
        <taxon>Saccharibacillus</taxon>
    </lineage>
</organism>
<evidence type="ECO:0000313" key="2">
    <source>
        <dbReference type="Proteomes" id="UP000316968"/>
    </source>
</evidence>
<dbReference type="KEGG" id="saca:FFV09_20715"/>
<dbReference type="InterPro" id="IPR043519">
    <property type="entry name" value="NT_sf"/>
</dbReference>
<dbReference type="AlphaFoldDB" id="A0A4Y6UZ81"/>
<accession>A0A4Y6UZ81</accession>
<protein>
    <recommendedName>
        <fullName evidence="3">Nucleotidyltransferase domain-containing protein</fullName>
    </recommendedName>
</protein>
<name>A0A4Y6UZ81_SACBS</name>
<sequence length="375" mass="42078">MDKFNVFGVSSALIDRIRRDYADEIAIAAYYGSYLDGTATERSDLDFFFIPANPQGEAAALSFIVNGISFDFWPLSWERAERMSKLEDGQAGILADCKLLYMRGDEELDRFNDLKLRIKDLRSFEGEEAFIALAESKLQAVYPILHDLRRAGTGRPLSEYRLQAYELMTAAFEAVALMNRTYLRKSWGRSLTQLYALPIRPADLEATVHTLLRSADVPGIVAACGHLADSLRALIAQRRSETQSGTPDHARRGRGFFEAFQGQLNQVQLACERKDYEAAFFAAAQADADLNAFLVFCETGIRKSGADAMREGRRLAERAKLPQLTSLLDPASLIPLQSAAHRLGIALERYLREQGVDILKFEALDEFRAFLRDRA</sequence>
<gene>
    <name evidence="1" type="ORF">FFV09_20715</name>
</gene>
<dbReference type="Proteomes" id="UP000316968">
    <property type="component" value="Chromosome"/>
</dbReference>
<reference evidence="1 2" key="1">
    <citation type="submission" date="2019-06" db="EMBL/GenBank/DDBJ databases">
        <title>Saccharibacillus brassicae sp. nov., an endophytic bacterium isolated from Chinese cabbage seeds (Brassica pekinensis).</title>
        <authorList>
            <person name="Jiang L."/>
            <person name="Lee J."/>
            <person name="Kim S.W."/>
        </authorList>
    </citation>
    <scope>NUCLEOTIDE SEQUENCE [LARGE SCALE GENOMIC DNA]</scope>
    <source>
        <strain evidence="2">KCTC 43072 / ATSA2</strain>
    </source>
</reference>
<keyword evidence="2" id="KW-1185">Reference proteome</keyword>
<evidence type="ECO:0000313" key="1">
    <source>
        <dbReference type="EMBL" id="QDH23062.1"/>
    </source>
</evidence>
<dbReference type="EMBL" id="CP041217">
    <property type="protein sequence ID" value="QDH23062.1"/>
    <property type="molecule type" value="Genomic_DNA"/>
</dbReference>
<proteinExistence type="predicted"/>